<feature type="transmembrane region" description="Helical" evidence="1">
    <location>
        <begin position="79"/>
        <end position="99"/>
    </location>
</feature>
<dbReference type="PANTHER" id="PTHR30273">
    <property type="entry name" value="PERIPLASMIC SIGNAL SENSOR AND SIGMA FACTOR ACTIVATOR FECR-RELATED"/>
    <property type="match status" value="1"/>
</dbReference>
<comment type="caution">
    <text evidence="4">The sequence shown here is derived from an EMBL/GenBank/DDBJ whole genome shotgun (WGS) entry which is preliminary data.</text>
</comment>
<evidence type="ECO:0000256" key="1">
    <source>
        <dbReference type="SAM" id="Phobius"/>
    </source>
</evidence>
<sequence length="392" mass="43632">MSSNQDKDKLSDLAEKWRKGTITEEEKNTFNTWYNSFDDTGLIVEQEDEPDNPGERIHKKIYSKLGIRFPKQRNARLKYSVLAAALFILIAGTALYFSFHTKLSYPQRNAVQLASVIKPGGNKATLTLANGKKISLTDTTNGEIAEQSGISVTKTADGQLVYTVKKAAIAGTSQAGPQFNTIETPVGGQYQINLPDGTKVWLNAASSLKYPTQFTGNLRKVELTGEGYFEVSKDKKRPFTVITDGQQVQVLGTHFNVNAYKDEQVTKTTLLEGSVQVSKTTELQNANSSKRLNPGQQAVLKQASFKVDQVDINNVVAWKNGYFTFGDEDLEVSMRKLGRWYNVDITYEGHFDNISFGGAISRSKSLAEVIKILELTRKMKFKVEGRRVIVMS</sequence>
<dbReference type="Gene3D" id="2.60.120.1440">
    <property type="match status" value="1"/>
</dbReference>
<evidence type="ECO:0000259" key="3">
    <source>
        <dbReference type="Pfam" id="PF16344"/>
    </source>
</evidence>
<dbReference type="Proteomes" id="UP000032049">
    <property type="component" value="Unassembled WGS sequence"/>
</dbReference>
<dbReference type="STRING" id="1503925.TH53_13060"/>
<keyword evidence="1" id="KW-1133">Transmembrane helix</keyword>
<dbReference type="PANTHER" id="PTHR30273:SF2">
    <property type="entry name" value="PROTEIN FECR"/>
    <property type="match status" value="1"/>
</dbReference>
<dbReference type="RefSeq" id="WP_041882604.1">
    <property type="nucleotide sequence ID" value="NZ_CP157278.1"/>
</dbReference>
<dbReference type="EMBL" id="JXRA01000055">
    <property type="protein sequence ID" value="KIO76751.1"/>
    <property type="molecule type" value="Genomic_DNA"/>
</dbReference>
<gene>
    <name evidence="4" type="ORF">TH53_13060</name>
</gene>
<dbReference type="InterPro" id="IPR006860">
    <property type="entry name" value="FecR"/>
</dbReference>
<dbReference type="GO" id="GO:0016989">
    <property type="term" value="F:sigma factor antagonist activity"/>
    <property type="evidence" value="ECO:0007669"/>
    <property type="project" value="TreeGrafter"/>
</dbReference>
<accession>A0A0D0GQB9</accession>
<feature type="domain" description="Protein FecR C-terminal" evidence="3">
    <location>
        <begin position="322"/>
        <end position="390"/>
    </location>
</feature>
<dbReference type="InterPro" id="IPR032508">
    <property type="entry name" value="FecR_C"/>
</dbReference>
<keyword evidence="5" id="KW-1185">Reference proteome</keyword>
<name>A0A0D0GQB9_9SPHI</name>
<dbReference type="Gene3D" id="3.55.50.30">
    <property type="match status" value="1"/>
</dbReference>
<evidence type="ECO:0000313" key="5">
    <source>
        <dbReference type="Proteomes" id="UP000032049"/>
    </source>
</evidence>
<dbReference type="AlphaFoldDB" id="A0A0D0GQB9"/>
<evidence type="ECO:0000313" key="4">
    <source>
        <dbReference type="EMBL" id="KIO76751.1"/>
    </source>
</evidence>
<feature type="domain" description="FecR protein" evidence="2">
    <location>
        <begin position="181"/>
        <end position="276"/>
    </location>
</feature>
<keyword evidence="1" id="KW-0472">Membrane</keyword>
<protein>
    <recommendedName>
        <fullName evidence="6">FecR protein</fullName>
    </recommendedName>
</protein>
<dbReference type="Pfam" id="PF16344">
    <property type="entry name" value="FecR_C"/>
    <property type="match status" value="1"/>
</dbReference>
<dbReference type="FunFam" id="2.60.120.1440:FF:000001">
    <property type="entry name" value="Putative anti-sigma factor"/>
    <property type="match status" value="1"/>
</dbReference>
<dbReference type="OrthoDB" id="1099963at2"/>
<dbReference type="Pfam" id="PF04773">
    <property type="entry name" value="FecR"/>
    <property type="match status" value="1"/>
</dbReference>
<dbReference type="InterPro" id="IPR012373">
    <property type="entry name" value="Ferrdict_sens_TM"/>
</dbReference>
<reference evidence="4 5" key="1">
    <citation type="submission" date="2015-01" db="EMBL/GenBank/DDBJ databases">
        <title>Draft genome sequence of Pedobacter sp. NL19 isolated from sludge of an effluent treatment pond in an abandoned uranium mine.</title>
        <authorList>
            <person name="Santos T."/>
            <person name="Caetano T."/>
            <person name="Covas C."/>
            <person name="Cruz A."/>
            <person name="Mendo S."/>
        </authorList>
    </citation>
    <scope>NUCLEOTIDE SEQUENCE [LARGE SCALE GENOMIC DNA]</scope>
    <source>
        <strain evidence="4 5">NL19</strain>
    </source>
</reference>
<evidence type="ECO:0008006" key="6">
    <source>
        <dbReference type="Google" id="ProtNLM"/>
    </source>
</evidence>
<evidence type="ECO:0000259" key="2">
    <source>
        <dbReference type="Pfam" id="PF04773"/>
    </source>
</evidence>
<proteinExistence type="predicted"/>
<keyword evidence="1" id="KW-0812">Transmembrane</keyword>
<organism evidence="4 5">
    <name type="scientific">Pedobacter lusitanus</name>
    <dbReference type="NCBI Taxonomy" id="1503925"/>
    <lineage>
        <taxon>Bacteria</taxon>
        <taxon>Pseudomonadati</taxon>
        <taxon>Bacteroidota</taxon>
        <taxon>Sphingobacteriia</taxon>
        <taxon>Sphingobacteriales</taxon>
        <taxon>Sphingobacteriaceae</taxon>
        <taxon>Pedobacter</taxon>
    </lineage>
</organism>